<feature type="compositionally biased region" description="Low complexity" evidence="3">
    <location>
        <begin position="226"/>
        <end position="262"/>
    </location>
</feature>
<feature type="compositionally biased region" description="Polar residues" evidence="3">
    <location>
        <begin position="23"/>
        <end position="40"/>
    </location>
</feature>
<feature type="region of interest" description="Disordered" evidence="3">
    <location>
        <begin position="1"/>
        <end position="112"/>
    </location>
</feature>
<dbReference type="InterPro" id="IPR000651">
    <property type="entry name" value="Ras-like_Gua-exchang_fac_N"/>
</dbReference>
<dbReference type="InterPro" id="IPR036964">
    <property type="entry name" value="RASGEF_cat_dom_sf"/>
</dbReference>
<dbReference type="SUPFAM" id="SSF50729">
    <property type="entry name" value="PH domain-like"/>
    <property type="match status" value="1"/>
</dbReference>
<sequence>MARRRGAPSVNSLSPPESGAPTAAQSQGFLNFPRSASPSGFTGFLSKPTKWFNRSASNGSIPGRSSTSSTEPRSSTSSTTRKPKISHPTDPRPILDSLHPDPGYGSQGASRSVLDLSLARTATTFDNSHPVPSARAPSSPSNSGFSRGLGDLRNISRKPWSKSADDLGKISHTASPMLSPIDTTFAGKIEQYRTHRNDSVGSSDAPSPSSSPPVSLLQGGKHFPFPTISTTESLSSSPPPRLAASSSGSSPSSPTLTPSSGPVHARSHSFTPRLPSKLSAPKLGGLGPPSPKRKGSASSEHTPPSEDRATPTGSGSSRSAFPFNFSPSVGDKHSASPGLLAPPTIIEPEDSKNEKRTSQVVYHSGFINRLTDFSPAAMHARANHSYMTGSGAPSLSKGWKPFKLVLKGSKLYFYKPPSDRSTAVRDLFPTELVVVLEEEGMGKAEGANAPVDVEFEEVFRGGKGKERDEGRRRRAFWGRGTHPNLVVGDAIERGSFEALVHEAVCATTFMKTDTATSEPYDRYRPDWQDFASTVLFSIPSIVGRVQFETEFIRCCTLLVDGSEDQHKEEERVRVRWLADQYLDYYGLPADEESWKGWWTKALPSVPYIPNSLKNITQSSSMQGLYTASPNLTSSPKKRVTEFSPNLGAFSPRPGSDGRIVSLLDVLNDSRVDSTKPLSKPNAQSNSLRNILQRTGLSREVLVGLDAQMVARSLFLFNQRALQEHVPERITADICLGQASREALSSEAAQETSSPSSSSIPLKLFTGSEEQPHWLTKAILLQILISDTPSRTPNSSSMNGLRLSEDRGALTSRTHSRSEVISAWARIGEICRRTGDECSWRAIFAALCSRPIARLDKVWKRVDGDATRAVQSWVHEHDGNAPVGISETKTIPWASEKLSAIRAALDDASAGESNEWKVASLARTRETFESLRADFQSASKSALLLTNESDDVEALAVHCEYLADGGGTSGFAFKFNRVDQFMSLSLAAEPRRKGSFEPYFWTRPTAHQGFHPLTPLLFPEPLPSIAFLDRSSLSRGRVESNASIVNTKDIHYLRELMPLSGHSRANPDAAKMNGLDLGGTVIVLYNGELTLLVQPGNDALPPSQPGSRAPSRPPSMDASAVERTFNRAPSIRVKPGPSQSLERKPSQLRRNSLPSLSKKPSFITADVCSDRPLRVVVQAGTLDKLVDVLVEGLHGISVSVADDNGEMPLNGKKTRELRVDMDEYSTVWWSTFRSFVTPLVFFELLRKRYLAAGVNAETPCADDISLIVRTRSQIFDTMTRWVTSGGGAQDALDDSALYSSIMEFLRRPIAPPSDDAEECLKHGLSLLDDMRKELLATITTQTFRPLQRSSLATESGTRRSIAYSFGSEPPDIDKVDAEELVNNLDAMAGAAFRNVIQEDLFITADILEVQSADRTGWFPTREPTSISDEVEIQCMHSYLHDVEPSAMISELGQDSLYRLLPPAARGCVRAFGILRKWLISKLVGPKINLRTRQARMELLLQAVEVCRLRSTEINSSTQPLAERPCIRSFVEAVTTSAILSVESRMYHRAWQLVASARFTSCDTVASLLCRPVSKTVPTRGPLTMDIGWLLEKMLEVISMPDVLDAASQDGLNLVNFDKRRTLQGLITTAVPPGLPSKAHHRYESCRQDFERLNNIEQSVASVYFDLRVIREDAHREATQVMSTGAPLPRRSPRPFQALVLAQQEKNKKDKALRDRLSREKRQEQQRQDRREEYLNKAMHTRRPTASTPKQHRTKKSMSSAFLQFMRPISSAFISETATYTGPKRTPEELDFTPSGKPSHVLNVVDARVSQFINSERSFTFQVDTEDGGHYLLQAMDKGDMKKWMDTIDRVSKTAAQRRLTYLGHNSKMQMSEHLLNPGSVSRDPRAVFGVDLDFLLCRESQGEEVEPGTVPSVIERLIAEVDTRGLTEIGIYRVAGAHSEVNALKEALNRGEWPIDKYTDINAVCDLIKAWFRVLPSGMFPSEHYSDIMAAAANDSMDLEARLSTIRRIVHTLPGSRFDLLRRLMEHLDRVTDFEEQNQMTADSLATVFSPNLLRSSNNDIGFFFANMSSAHRAVKMLITHIHTIFDDAEPEADAERDDSSDVEQFEQFDEPIPEEDEEDDDILSASHEMSDGDDETSRLALSHDFHS</sequence>
<dbReference type="SMART" id="SM00324">
    <property type="entry name" value="RhoGAP"/>
    <property type="match status" value="1"/>
</dbReference>
<dbReference type="InterPro" id="IPR000198">
    <property type="entry name" value="RhoGAP_dom"/>
</dbReference>
<dbReference type="Pfam" id="PF00617">
    <property type="entry name" value="RasGEF"/>
    <property type="match status" value="1"/>
</dbReference>
<feature type="compositionally biased region" description="Basic and acidic residues" evidence="3">
    <location>
        <begin position="1703"/>
        <end position="1733"/>
    </location>
</feature>
<dbReference type="CDD" id="cd00159">
    <property type="entry name" value="RhoGAP"/>
    <property type="match status" value="1"/>
</dbReference>
<dbReference type="Gene3D" id="2.30.29.30">
    <property type="entry name" value="Pleckstrin-homology domain (PH domain)/Phosphotyrosine-binding domain (PTB)"/>
    <property type="match status" value="1"/>
</dbReference>
<evidence type="ECO:0000259" key="4">
    <source>
        <dbReference type="PROSITE" id="PS50212"/>
    </source>
</evidence>
<dbReference type="CDD" id="cd00821">
    <property type="entry name" value="PH"/>
    <property type="match status" value="1"/>
</dbReference>
<feature type="compositionally biased region" description="Basic and acidic residues" evidence="3">
    <location>
        <begin position="2135"/>
        <end position="2147"/>
    </location>
</feature>
<dbReference type="InterPro" id="IPR001849">
    <property type="entry name" value="PH_domain"/>
</dbReference>
<dbReference type="InterPro" id="IPR050729">
    <property type="entry name" value="Rho-GAP"/>
</dbReference>
<feature type="compositionally biased region" description="Low complexity" evidence="3">
    <location>
        <begin position="199"/>
        <end position="215"/>
    </location>
</feature>
<dbReference type="SMART" id="SM00233">
    <property type="entry name" value="PH"/>
    <property type="match status" value="2"/>
</dbReference>
<proteinExistence type="predicted"/>
<keyword evidence="7" id="KW-1185">Reference proteome</keyword>
<dbReference type="SUPFAM" id="SSF48366">
    <property type="entry name" value="Ras GEF"/>
    <property type="match status" value="2"/>
</dbReference>
<evidence type="ECO:0000256" key="3">
    <source>
        <dbReference type="SAM" id="MobiDB-lite"/>
    </source>
</evidence>
<evidence type="ECO:0000313" key="6">
    <source>
        <dbReference type="EMBL" id="CAL1711691.1"/>
    </source>
</evidence>
<dbReference type="Proteomes" id="UP001497453">
    <property type="component" value="Chromosome 6"/>
</dbReference>
<dbReference type="PROSITE" id="PS50212">
    <property type="entry name" value="RASGEF_NTER"/>
    <property type="match status" value="1"/>
</dbReference>
<dbReference type="PROSITE" id="PS50238">
    <property type="entry name" value="RHOGAP"/>
    <property type="match status" value="1"/>
</dbReference>
<dbReference type="InterPro" id="IPR023578">
    <property type="entry name" value="Ras_GEF_dom_sf"/>
</dbReference>
<dbReference type="EMBL" id="OZ037949">
    <property type="protein sequence ID" value="CAL1711691.1"/>
    <property type="molecule type" value="Genomic_DNA"/>
</dbReference>
<feature type="region of interest" description="Disordered" evidence="3">
    <location>
        <begin position="124"/>
        <end position="358"/>
    </location>
</feature>
<keyword evidence="1" id="KW-0343">GTPase activation</keyword>
<dbReference type="InterPro" id="IPR001895">
    <property type="entry name" value="RASGEF_cat_dom"/>
</dbReference>
<feature type="region of interest" description="Disordered" evidence="3">
    <location>
        <begin position="1701"/>
        <end position="1753"/>
    </location>
</feature>
<feature type="domain" description="Rho-GAP" evidence="5">
    <location>
        <begin position="1889"/>
        <end position="2085"/>
    </location>
</feature>
<dbReference type="Pfam" id="PF00620">
    <property type="entry name" value="RhoGAP"/>
    <property type="match status" value="1"/>
</dbReference>
<organism evidence="6 7">
    <name type="scientific">Somion occarium</name>
    <dbReference type="NCBI Taxonomy" id="3059160"/>
    <lineage>
        <taxon>Eukaryota</taxon>
        <taxon>Fungi</taxon>
        <taxon>Dikarya</taxon>
        <taxon>Basidiomycota</taxon>
        <taxon>Agaricomycotina</taxon>
        <taxon>Agaricomycetes</taxon>
        <taxon>Polyporales</taxon>
        <taxon>Cerrenaceae</taxon>
        <taxon>Somion</taxon>
    </lineage>
</organism>
<keyword evidence="2" id="KW-0344">Guanine-nucleotide releasing factor</keyword>
<gene>
    <name evidence="6" type="ORF">GFSPODELE1_LOCUS8457</name>
</gene>
<dbReference type="SUPFAM" id="SSF48350">
    <property type="entry name" value="GTPase activation domain, GAP"/>
    <property type="match status" value="1"/>
</dbReference>
<feature type="region of interest" description="Disordered" evidence="3">
    <location>
        <begin position="1094"/>
        <end position="1154"/>
    </location>
</feature>
<dbReference type="InterPro" id="IPR008936">
    <property type="entry name" value="Rho_GTPase_activation_prot"/>
</dbReference>
<dbReference type="Gene3D" id="1.10.840.10">
    <property type="entry name" value="Ras guanine-nucleotide exchange factors catalytic domain"/>
    <property type="match status" value="1"/>
</dbReference>
<feature type="domain" description="N-terminal Ras-GEF" evidence="4">
    <location>
        <begin position="1172"/>
        <end position="1330"/>
    </location>
</feature>
<evidence type="ECO:0000256" key="1">
    <source>
        <dbReference type="ARBA" id="ARBA00022468"/>
    </source>
</evidence>
<reference evidence="7" key="1">
    <citation type="submission" date="2024-04" db="EMBL/GenBank/DDBJ databases">
        <authorList>
            <person name="Shaw F."/>
            <person name="Minotto A."/>
        </authorList>
    </citation>
    <scope>NUCLEOTIDE SEQUENCE [LARGE SCALE GENOMIC DNA]</scope>
</reference>
<evidence type="ECO:0000259" key="5">
    <source>
        <dbReference type="PROSITE" id="PS50238"/>
    </source>
</evidence>
<dbReference type="InterPro" id="IPR011993">
    <property type="entry name" value="PH-like_dom_sf"/>
</dbReference>
<dbReference type="PANTHER" id="PTHR23176">
    <property type="entry name" value="RHO/RAC/CDC GTPASE-ACTIVATING PROTEIN"/>
    <property type="match status" value="1"/>
</dbReference>
<feature type="compositionally biased region" description="Low complexity" evidence="3">
    <location>
        <begin position="128"/>
        <end position="143"/>
    </location>
</feature>
<evidence type="ECO:0000256" key="2">
    <source>
        <dbReference type="PROSITE-ProRule" id="PRU00135"/>
    </source>
</evidence>
<dbReference type="Gene3D" id="1.10.555.10">
    <property type="entry name" value="Rho GTPase activation protein"/>
    <property type="match status" value="1"/>
</dbReference>
<name>A0ABP1DV53_9APHY</name>
<protein>
    <submittedName>
        <fullName evidence="6">Uncharacterized protein</fullName>
    </submittedName>
</protein>
<feature type="compositionally biased region" description="Acidic residues" evidence="3">
    <location>
        <begin position="2090"/>
        <end position="2122"/>
    </location>
</feature>
<dbReference type="Gene3D" id="1.20.870.10">
    <property type="entry name" value="Son of sevenless (SoS) protein Chain: S domain 1"/>
    <property type="match status" value="1"/>
</dbReference>
<dbReference type="PANTHER" id="PTHR23176:SF128">
    <property type="entry name" value="RHO GTPASE-ACTIVATING PROTEIN RGD1"/>
    <property type="match status" value="1"/>
</dbReference>
<feature type="compositionally biased region" description="Low complexity" evidence="3">
    <location>
        <begin position="64"/>
        <end position="80"/>
    </location>
</feature>
<evidence type="ECO:0000313" key="7">
    <source>
        <dbReference type="Proteomes" id="UP001497453"/>
    </source>
</evidence>
<accession>A0ABP1DV53</accession>
<feature type="region of interest" description="Disordered" evidence="3">
    <location>
        <begin position="2090"/>
        <end position="2147"/>
    </location>
</feature>